<keyword evidence="4 9" id="KW-0812">Transmembrane</keyword>
<dbReference type="InterPro" id="IPR002524">
    <property type="entry name" value="Cation_efflux"/>
</dbReference>
<dbReference type="Pfam" id="PF16916">
    <property type="entry name" value="ZT_dimer"/>
    <property type="match status" value="1"/>
</dbReference>
<comment type="caution">
    <text evidence="12">The sequence shown here is derived from an EMBL/GenBank/DDBJ whole genome shotgun (WGS) entry which is preliminary data.</text>
</comment>
<evidence type="ECO:0000313" key="12">
    <source>
        <dbReference type="EMBL" id="TGK13785.1"/>
    </source>
</evidence>
<sequence>MTKSSPSKGDHSKNAFSADPFLKQTILRPKRKGTVGSLLLAIFLSLGIFFWEIWGSSASKSLALLADAGHVVSDSFAFLLSLSAVLLADRKPNRTMNFGYFRVEVIAAFLNSILIFGISAFILFEAWDRLHAGSVVSPDLMFAFSLGTILFNLLSVGILKRVAGDNINLRSAYLHVLSDLLATVAVLLGAVLIRYTHWNWIDPVISILLSILIIRSAGSIFKESLLILLEASPNPEEWDHLRRDVLSVSGVTSVLTFHSWSLTKGIQACAFRLGIDPGSDPKKIVEEAYSMLREEWKFEQIYLQLEEPKLTEKLDGILVKTLQEMKPEEWGHSHHNHDHPDHHH</sequence>
<keyword evidence="3" id="KW-0813">Transport</keyword>
<evidence type="ECO:0000256" key="8">
    <source>
        <dbReference type="ARBA" id="ARBA00023136"/>
    </source>
</evidence>
<feature type="transmembrane region" description="Helical" evidence="9">
    <location>
        <begin position="140"/>
        <end position="159"/>
    </location>
</feature>
<dbReference type="OrthoDB" id="9809646at2"/>
<keyword evidence="5" id="KW-0862">Zinc</keyword>
<dbReference type="InterPro" id="IPR027469">
    <property type="entry name" value="Cation_efflux_TMD_sf"/>
</dbReference>
<dbReference type="EMBL" id="RQET01000001">
    <property type="protein sequence ID" value="TGK13785.1"/>
    <property type="molecule type" value="Genomic_DNA"/>
</dbReference>
<gene>
    <name evidence="12" type="ORF">EHO60_00035</name>
</gene>
<proteinExistence type="inferred from homology"/>
<protein>
    <submittedName>
        <fullName evidence="12">Cation transporter</fullName>
    </submittedName>
</protein>
<evidence type="ECO:0000259" key="10">
    <source>
        <dbReference type="Pfam" id="PF01545"/>
    </source>
</evidence>
<comment type="subcellular location">
    <subcellularLocation>
        <location evidence="1">Membrane</location>
        <topology evidence="1">Multi-pass membrane protein</topology>
    </subcellularLocation>
</comment>
<organism evidence="12 13">
    <name type="scientific">Leptospira fletcheri</name>
    <dbReference type="NCBI Taxonomy" id="2484981"/>
    <lineage>
        <taxon>Bacteria</taxon>
        <taxon>Pseudomonadati</taxon>
        <taxon>Spirochaetota</taxon>
        <taxon>Spirochaetia</taxon>
        <taxon>Leptospirales</taxon>
        <taxon>Leptospiraceae</taxon>
        <taxon>Leptospira</taxon>
    </lineage>
</organism>
<evidence type="ECO:0000256" key="7">
    <source>
        <dbReference type="ARBA" id="ARBA00023065"/>
    </source>
</evidence>
<dbReference type="GO" id="GO:0005385">
    <property type="term" value="F:zinc ion transmembrane transporter activity"/>
    <property type="evidence" value="ECO:0007669"/>
    <property type="project" value="TreeGrafter"/>
</dbReference>
<comment type="similarity">
    <text evidence="2">Belongs to the cation diffusion facilitator (CDF) transporter (TC 2.A.4) family. SLC30A subfamily.</text>
</comment>
<evidence type="ECO:0000256" key="5">
    <source>
        <dbReference type="ARBA" id="ARBA00022906"/>
    </source>
</evidence>
<dbReference type="InterPro" id="IPR050681">
    <property type="entry name" value="CDF/SLC30A"/>
</dbReference>
<dbReference type="SUPFAM" id="SSF161111">
    <property type="entry name" value="Cation efflux protein transmembrane domain-like"/>
    <property type="match status" value="1"/>
</dbReference>
<evidence type="ECO:0000256" key="2">
    <source>
        <dbReference type="ARBA" id="ARBA00008873"/>
    </source>
</evidence>
<dbReference type="Gene3D" id="1.20.1510.10">
    <property type="entry name" value="Cation efflux protein transmembrane domain"/>
    <property type="match status" value="1"/>
</dbReference>
<feature type="transmembrane region" description="Helical" evidence="9">
    <location>
        <begin position="71"/>
        <end position="88"/>
    </location>
</feature>
<accession>A0A4V3JE15</accession>
<evidence type="ECO:0000256" key="1">
    <source>
        <dbReference type="ARBA" id="ARBA00004141"/>
    </source>
</evidence>
<dbReference type="AlphaFoldDB" id="A0A4V3JE15"/>
<evidence type="ECO:0000256" key="4">
    <source>
        <dbReference type="ARBA" id="ARBA00022692"/>
    </source>
</evidence>
<evidence type="ECO:0000256" key="6">
    <source>
        <dbReference type="ARBA" id="ARBA00022989"/>
    </source>
</evidence>
<feature type="domain" description="Cation efflux protein cytoplasmic" evidence="11">
    <location>
        <begin position="233"/>
        <end position="307"/>
    </location>
</feature>
<evidence type="ECO:0000256" key="3">
    <source>
        <dbReference type="ARBA" id="ARBA00022448"/>
    </source>
</evidence>
<feature type="transmembrane region" description="Helical" evidence="9">
    <location>
        <begin position="171"/>
        <end position="194"/>
    </location>
</feature>
<dbReference type="NCBIfam" id="TIGR01297">
    <property type="entry name" value="CDF"/>
    <property type="match status" value="1"/>
</dbReference>
<keyword evidence="5" id="KW-0864">Zinc transport</keyword>
<dbReference type="Pfam" id="PF01545">
    <property type="entry name" value="Cation_efflux"/>
    <property type="match status" value="1"/>
</dbReference>
<evidence type="ECO:0000313" key="13">
    <source>
        <dbReference type="Proteomes" id="UP000298458"/>
    </source>
</evidence>
<evidence type="ECO:0000256" key="9">
    <source>
        <dbReference type="SAM" id="Phobius"/>
    </source>
</evidence>
<keyword evidence="7" id="KW-0406">Ion transport</keyword>
<dbReference type="PANTHER" id="PTHR11562:SF17">
    <property type="entry name" value="RE54080P-RELATED"/>
    <property type="match status" value="1"/>
</dbReference>
<evidence type="ECO:0000259" key="11">
    <source>
        <dbReference type="Pfam" id="PF16916"/>
    </source>
</evidence>
<feature type="transmembrane region" description="Helical" evidence="9">
    <location>
        <begin position="100"/>
        <end position="124"/>
    </location>
</feature>
<feature type="domain" description="Cation efflux protein transmembrane" evidence="10">
    <location>
        <begin position="38"/>
        <end position="229"/>
    </location>
</feature>
<dbReference type="InterPro" id="IPR058533">
    <property type="entry name" value="Cation_efflux_TM"/>
</dbReference>
<dbReference type="RefSeq" id="WP_135766126.1">
    <property type="nucleotide sequence ID" value="NZ_RQET01000001.1"/>
</dbReference>
<dbReference type="PANTHER" id="PTHR11562">
    <property type="entry name" value="CATION EFFLUX PROTEIN/ ZINC TRANSPORTER"/>
    <property type="match status" value="1"/>
</dbReference>
<keyword evidence="13" id="KW-1185">Reference proteome</keyword>
<keyword evidence="8 9" id="KW-0472">Membrane</keyword>
<dbReference type="GO" id="GO:0005886">
    <property type="term" value="C:plasma membrane"/>
    <property type="evidence" value="ECO:0007669"/>
    <property type="project" value="TreeGrafter"/>
</dbReference>
<reference evidence="12" key="1">
    <citation type="journal article" date="2019" name="PLoS Negl. Trop. Dis.">
        <title>Revisiting the worldwide diversity of Leptospira species in the environment.</title>
        <authorList>
            <person name="Vincent A.T."/>
            <person name="Schiettekatte O."/>
            <person name="Bourhy P."/>
            <person name="Veyrier F.J."/>
            <person name="Picardeau M."/>
        </authorList>
    </citation>
    <scope>NUCLEOTIDE SEQUENCE [LARGE SCALE GENOMIC DNA]</scope>
    <source>
        <strain evidence="12">SSW15</strain>
    </source>
</reference>
<feature type="transmembrane region" description="Helical" evidence="9">
    <location>
        <begin position="33"/>
        <end position="51"/>
    </location>
</feature>
<dbReference type="InterPro" id="IPR027470">
    <property type="entry name" value="Cation_efflux_CTD"/>
</dbReference>
<name>A0A4V3JE15_9LEPT</name>
<dbReference type="Proteomes" id="UP000298458">
    <property type="component" value="Unassembled WGS sequence"/>
</dbReference>
<keyword evidence="6 9" id="KW-1133">Transmembrane helix</keyword>